<dbReference type="InterPro" id="IPR032675">
    <property type="entry name" value="LRR_dom_sf"/>
</dbReference>
<dbReference type="Pfam" id="PF13855">
    <property type="entry name" value="LRR_8"/>
    <property type="match status" value="1"/>
</dbReference>
<evidence type="ECO:0008006" key="6">
    <source>
        <dbReference type="Google" id="ProtNLM"/>
    </source>
</evidence>
<protein>
    <recommendedName>
        <fullName evidence="6">Leucine-rich repeat-containing N-terminal plant-type domain-containing protein</fullName>
    </recommendedName>
</protein>
<keyword evidence="2" id="KW-0433">Leucine-rich repeat</keyword>
<dbReference type="Proteomes" id="UP000593564">
    <property type="component" value="Unassembled WGS sequence"/>
</dbReference>
<name>A0A7J7H955_CAMSI</name>
<sequence length="213" mass="23950">MSSLRVLTLRGIRFNGSLPDQDVSECPRRDESPVPFDIGLTTVQNSQFVTETLTRLPKATCPSSPKLPRLGNLGTIGEGWSKLSYLQELDLSENGFNGTLPSCFGDLTSIRLLDLSLNQFTRNIALSPLTNLTTIEFIFLSYNNFEIPPSFVSFFNHSKLKVLLGDNNRLGDQIESQTWTHRFQLQVFSLSNCGSNKPGMKLPQFLFYQYDLS</sequence>
<accession>A0A7J7H955</accession>
<organism evidence="4 5">
    <name type="scientific">Camellia sinensis</name>
    <name type="common">Tea plant</name>
    <name type="synonym">Thea sinensis</name>
    <dbReference type="NCBI Taxonomy" id="4442"/>
    <lineage>
        <taxon>Eukaryota</taxon>
        <taxon>Viridiplantae</taxon>
        <taxon>Streptophyta</taxon>
        <taxon>Embryophyta</taxon>
        <taxon>Tracheophyta</taxon>
        <taxon>Spermatophyta</taxon>
        <taxon>Magnoliopsida</taxon>
        <taxon>eudicotyledons</taxon>
        <taxon>Gunneridae</taxon>
        <taxon>Pentapetalae</taxon>
        <taxon>asterids</taxon>
        <taxon>Ericales</taxon>
        <taxon>Theaceae</taxon>
        <taxon>Camellia</taxon>
    </lineage>
</organism>
<evidence type="ECO:0000256" key="2">
    <source>
        <dbReference type="ARBA" id="ARBA00022614"/>
    </source>
</evidence>
<dbReference type="InterPro" id="IPR001611">
    <property type="entry name" value="Leu-rich_rpt"/>
</dbReference>
<dbReference type="PANTHER" id="PTHR48062:SF21">
    <property type="entry name" value="RECEPTOR-LIKE PROTEIN 12"/>
    <property type="match status" value="1"/>
</dbReference>
<dbReference type="EMBL" id="JACBKZ010000005">
    <property type="protein sequence ID" value="KAF5949379.1"/>
    <property type="molecule type" value="Genomic_DNA"/>
</dbReference>
<gene>
    <name evidence="4" type="ORF">HYC85_011372</name>
</gene>
<comment type="similarity">
    <text evidence="1">Belongs to the RLP family.</text>
</comment>
<evidence type="ECO:0000256" key="3">
    <source>
        <dbReference type="ARBA" id="ARBA00022737"/>
    </source>
</evidence>
<comment type="caution">
    <text evidence="4">The sequence shown here is derived from an EMBL/GenBank/DDBJ whole genome shotgun (WGS) entry which is preliminary data.</text>
</comment>
<dbReference type="PANTHER" id="PTHR48062">
    <property type="entry name" value="RECEPTOR-LIKE PROTEIN 14"/>
    <property type="match status" value="1"/>
</dbReference>
<keyword evidence="3" id="KW-0677">Repeat</keyword>
<evidence type="ECO:0000313" key="4">
    <source>
        <dbReference type="EMBL" id="KAF5949379.1"/>
    </source>
</evidence>
<dbReference type="Gene3D" id="3.80.10.10">
    <property type="entry name" value="Ribonuclease Inhibitor"/>
    <property type="match status" value="1"/>
</dbReference>
<dbReference type="SUPFAM" id="SSF52058">
    <property type="entry name" value="L domain-like"/>
    <property type="match status" value="1"/>
</dbReference>
<dbReference type="AlphaFoldDB" id="A0A7J7H955"/>
<proteinExistence type="inferred from homology"/>
<evidence type="ECO:0000256" key="1">
    <source>
        <dbReference type="ARBA" id="ARBA00009592"/>
    </source>
</evidence>
<keyword evidence="5" id="KW-1185">Reference proteome</keyword>
<dbReference type="InterPro" id="IPR051502">
    <property type="entry name" value="RLP_Defense_Trigger"/>
</dbReference>
<evidence type="ECO:0000313" key="5">
    <source>
        <dbReference type="Proteomes" id="UP000593564"/>
    </source>
</evidence>
<reference evidence="4 5" key="2">
    <citation type="submission" date="2020-07" db="EMBL/GenBank/DDBJ databases">
        <title>Genome assembly of wild tea tree DASZ reveals pedigree and selection history of tea varieties.</title>
        <authorList>
            <person name="Zhang W."/>
        </authorList>
    </citation>
    <scope>NUCLEOTIDE SEQUENCE [LARGE SCALE GENOMIC DNA]</scope>
    <source>
        <strain evidence="5">cv. G240</strain>
        <tissue evidence="4">Leaf</tissue>
    </source>
</reference>
<reference evidence="5" key="1">
    <citation type="journal article" date="2020" name="Nat. Commun.">
        <title>Genome assembly of wild tea tree DASZ reveals pedigree and selection history of tea varieties.</title>
        <authorList>
            <person name="Zhang W."/>
            <person name="Zhang Y."/>
            <person name="Qiu H."/>
            <person name="Guo Y."/>
            <person name="Wan H."/>
            <person name="Zhang X."/>
            <person name="Scossa F."/>
            <person name="Alseekh S."/>
            <person name="Zhang Q."/>
            <person name="Wang P."/>
            <person name="Xu L."/>
            <person name="Schmidt M.H."/>
            <person name="Jia X."/>
            <person name="Li D."/>
            <person name="Zhu A."/>
            <person name="Guo F."/>
            <person name="Chen W."/>
            <person name="Ni D."/>
            <person name="Usadel B."/>
            <person name="Fernie A.R."/>
            <person name="Wen W."/>
        </authorList>
    </citation>
    <scope>NUCLEOTIDE SEQUENCE [LARGE SCALE GENOMIC DNA]</scope>
    <source>
        <strain evidence="5">cv. G240</strain>
    </source>
</reference>